<keyword evidence="1" id="KW-0233">DNA recombination</keyword>
<dbReference type="InterPro" id="IPR001584">
    <property type="entry name" value="Integrase_cat-core"/>
</dbReference>
<reference evidence="3" key="1">
    <citation type="submission" date="2020-10" db="EMBL/GenBank/DDBJ databases">
        <authorList>
            <person name="Gilroy R."/>
        </authorList>
    </citation>
    <scope>NUCLEOTIDE SEQUENCE</scope>
    <source>
        <strain evidence="3">CHK193-30670</strain>
    </source>
</reference>
<dbReference type="GO" id="GO:0006310">
    <property type="term" value="P:DNA recombination"/>
    <property type="evidence" value="ECO:0007669"/>
    <property type="project" value="UniProtKB-KW"/>
</dbReference>
<organism evidence="3 4">
    <name type="scientific">Candidatus Aphodocola excrementigallinarum</name>
    <dbReference type="NCBI Taxonomy" id="2840670"/>
    <lineage>
        <taxon>Bacteria</taxon>
        <taxon>Bacillati</taxon>
        <taxon>Bacillota</taxon>
        <taxon>Bacilli</taxon>
        <taxon>Candidatus Aphodocola</taxon>
    </lineage>
</organism>
<dbReference type="SUPFAM" id="SSF53098">
    <property type="entry name" value="Ribonuclease H-like"/>
    <property type="match status" value="1"/>
</dbReference>
<dbReference type="GO" id="GO:0003676">
    <property type="term" value="F:nucleic acid binding"/>
    <property type="evidence" value="ECO:0007669"/>
    <property type="project" value="InterPro"/>
</dbReference>
<dbReference type="Proteomes" id="UP000824074">
    <property type="component" value="Unassembled WGS sequence"/>
</dbReference>
<evidence type="ECO:0000313" key="3">
    <source>
        <dbReference type="EMBL" id="HIU40534.1"/>
    </source>
</evidence>
<dbReference type="InterPro" id="IPR036397">
    <property type="entry name" value="RNaseH_sf"/>
</dbReference>
<dbReference type="PANTHER" id="PTHR10948:SF23">
    <property type="entry name" value="TRANSPOSASE INSI FOR INSERTION SEQUENCE ELEMENT IS30A-RELATED"/>
    <property type="match status" value="1"/>
</dbReference>
<dbReference type="Gene3D" id="3.30.420.10">
    <property type="entry name" value="Ribonuclease H-like superfamily/Ribonuclease H"/>
    <property type="match status" value="1"/>
</dbReference>
<protein>
    <submittedName>
        <fullName evidence="3">IS30 family transposase</fullName>
    </submittedName>
</protein>
<dbReference type="PROSITE" id="PS50994">
    <property type="entry name" value="INTEGRASE"/>
    <property type="match status" value="1"/>
</dbReference>
<feature type="domain" description="Integrase catalytic" evidence="2">
    <location>
        <begin position="198"/>
        <end position="363"/>
    </location>
</feature>
<dbReference type="GO" id="GO:0032196">
    <property type="term" value="P:transposition"/>
    <property type="evidence" value="ECO:0007669"/>
    <property type="project" value="TreeGrafter"/>
</dbReference>
<dbReference type="GO" id="GO:0005829">
    <property type="term" value="C:cytosol"/>
    <property type="evidence" value="ECO:0007669"/>
    <property type="project" value="TreeGrafter"/>
</dbReference>
<dbReference type="InterPro" id="IPR051917">
    <property type="entry name" value="Transposase-Integrase"/>
</dbReference>
<dbReference type="PANTHER" id="PTHR10948">
    <property type="entry name" value="TRANSPOSASE"/>
    <property type="match status" value="1"/>
</dbReference>
<dbReference type="Pfam" id="PF13936">
    <property type="entry name" value="HTH_38"/>
    <property type="match status" value="1"/>
</dbReference>
<name>A0A9D1IR02_9FIRM</name>
<dbReference type="NCBIfam" id="NF033563">
    <property type="entry name" value="transpos_IS30"/>
    <property type="match status" value="1"/>
</dbReference>
<evidence type="ECO:0000259" key="2">
    <source>
        <dbReference type="PROSITE" id="PS50994"/>
    </source>
</evidence>
<dbReference type="InterPro" id="IPR053392">
    <property type="entry name" value="Transposase_IS30-like"/>
</dbReference>
<comment type="caution">
    <text evidence="3">The sequence shown here is derived from an EMBL/GenBank/DDBJ whole genome shotgun (WGS) entry which is preliminary data.</text>
</comment>
<accession>A0A9D1IR02</accession>
<dbReference type="InterPro" id="IPR012337">
    <property type="entry name" value="RNaseH-like_sf"/>
</dbReference>
<proteinExistence type="predicted"/>
<evidence type="ECO:0000256" key="1">
    <source>
        <dbReference type="ARBA" id="ARBA00023172"/>
    </source>
</evidence>
<sequence>MKKERLTIEDRILIEELLRQNYKLKDIAKAIGVYPSTISREIKFRRKGNEKFETCHKTNRFPFVCSNCNNKRWCNKRKYYYNYKEAQKDYDNKLKYSRIGIDMSIDEVEYWNNYFKDKIKDKNQPILHIFKNIENKFPKTIQSFYKYVHKGYFSSINDEMLARSFSYKPRKKKETIKTISKDNVIKKGRKYEDFIEYTTNNPNTNIIEMDTVIGKFEDTYCIMTLYFRRSKLMLMFLIKKYKPSEITKIFTSIRKNLGDDLFKEMFEVILTDNGWEFSKPEDIEFNYETGEKLINVFYCESYSSWQKGGIERNHEFIRYIIPKGITFDNLTKKNVTDMMNNINNVQRKTLNYQTPYQLFTQKYGVQVSKKLHLKEIKKDEINLGYKLIQK</sequence>
<reference evidence="3" key="2">
    <citation type="journal article" date="2021" name="PeerJ">
        <title>Extensive microbial diversity within the chicken gut microbiome revealed by metagenomics and culture.</title>
        <authorList>
            <person name="Gilroy R."/>
            <person name="Ravi A."/>
            <person name="Getino M."/>
            <person name="Pursley I."/>
            <person name="Horton D.L."/>
            <person name="Alikhan N.F."/>
            <person name="Baker D."/>
            <person name="Gharbi K."/>
            <person name="Hall N."/>
            <person name="Watson M."/>
            <person name="Adriaenssens E.M."/>
            <person name="Foster-Nyarko E."/>
            <person name="Jarju S."/>
            <person name="Secka A."/>
            <person name="Antonio M."/>
            <person name="Oren A."/>
            <person name="Chaudhuri R.R."/>
            <person name="La Ragione R."/>
            <person name="Hildebrand F."/>
            <person name="Pallen M.J."/>
        </authorList>
    </citation>
    <scope>NUCLEOTIDE SEQUENCE</scope>
    <source>
        <strain evidence="3">CHK193-30670</strain>
    </source>
</reference>
<evidence type="ECO:0000313" key="4">
    <source>
        <dbReference type="Proteomes" id="UP000824074"/>
    </source>
</evidence>
<dbReference type="GO" id="GO:0015074">
    <property type="term" value="P:DNA integration"/>
    <property type="evidence" value="ECO:0007669"/>
    <property type="project" value="InterPro"/>
</dbReference>
<dbReference type="GO" id="GO:0004803">
    <property type="term" value="F:transposase activity"/>
    <property type="evidence" value="ECO:0007669"/>
    <property type="project" value="TreeGrafter"/>
</dbReference>
<dbReference type="EMBL" id="DVMT01000044">
    <property type="protein sequence ID" value="HIU40534.1"/>
    <property type="molecule type" value="Genomic_DNA"/>
</dbReference>
<dbReference type="InterPro" id="IPR025246">
    <property type="entry name" value="IS30-like_HTH"/>
</dbReference>
<dbReference type="AlphaFoldDB" id="A0A9D1IR02"/>
<gene>
    <name evidence="3" type="ORF">IAB68_04460</name>
</gene>